<dbReference type="PANTHER" id="PTHR11079:SF179">
    <property type="entry name" value="TRNA(ADENINE(34)) DEAMINASE, CHLOROPLASTIC"/>
    <property type="match status" value="1"/>
</dbReference>
<feature type="region of interest" description="Disordered" evidence="9">
    <location>
        <begin position="174"/>
        <end position="202"/>
    </location>
</feature>
<dbReference type="GO" id="GO:0002100">
    <property type="term" value="P:tRNA wobble adenosine to inosine editing"/>
    <property type="evidence" value="ECO:0007669"/>
    <property type="project" value="InterPro"/>
</dbReference>
<comment type="caution">
    <text evidence="11">The sequence shown here is derived from an EMBL/GenBank/DDBJ whole genome shotgun (WGS) entry which is preliminary data.</text>
</comment>
<feature type="compositionally biased region" description="Basic and acidic residues" evidence="9">
    <location>
        <begin position="630"/>
        <end position="656"/>
    </location>
</feature>
<feature type="compositionally biased region" description="Polar residues" evidence="9">
    <location>
        <begin position="603"/>
        <end position="628"/>
    </location>
</feature>
<dbReference type="STRING" id="542762.A0A4S4ES07"/>
<sequence>MYNTYVSSTLSLGCNGSLSFSFNDCSYLNDRFDRNPIPLSSQSCCSCCANSQYRCPISPSFSYGLGQSALIQWSGTRRLILGGGDRYYHRFPVHETGWSSCCCGYVSPLKVRSVSGRRGRWEEGRFKGMVSEEKRKRHHSHCVDDDVEVILSLLTEVVGEECFLFRERSGSSSRRVEVEKGSNGGRTSYSSKKKNVGSGLLESNSKSEVASVRIQLREEDCRQKENKENCLRGEKRRARKEGSRSSCSSYYSCSSLGEFEGDVEVQARQEGYGGELTSGFKRDSVKSGEATYEGEIEEDVKRQGVVMQQEKIPVGLYAASSGVECDWRKATEKKLADESIEQTESREESLQKHTRLSEVHESGYRKDFSSQRKFDEKEEKSTLRVSIDGGTRQRYSQRSDQIAGQSESRVEYKHSTGMQEIRSSDIEAISSSDDKHFSGKEANISAEGLVRETRHEHAKTAGPISRKDDYRRNSQQLSEVSEIQGINVKGTYSSQGQSKSSLKNIDNKSTLILSSVQDMQEQAHLTSQLDSRQMEYRRKQLTEVSDMHEIDIDNTSASLRQSDSSFVDANRQQFQTGQKAIRRTESRKGSQDVSSAVLDHSSDAQVTNTQRQSEKTMSSQETYSTLMVKSTKETAERHNQTDERVVQIGSRKEAQRPTKALSFSEETSKEASSSRASLILKTQPTVQQIGVLHVEPSYIISHEDALGSADRLQKSSMHFVGEFVEKMTHEVSSSEIQKESRISETELVNEGHKHQEKSSSHYGSGDFKSRESDSWRSSRNSGVKGPSDEIWNVTDSSVQEPVETEVPERNSPATNTVAKRTGRSMWNIIVDIVRLRWASSSESHNSTLNLECNSTSSPNQSVSSEAWFSGHEQDENNDENVKTEKKSKSQDSKSSGQQNPVTIPTQSQGEGSSSTSSKDEIVPVGGNTQSFSSGSASKGISSVCEENFGRNETTKNHVSISDDAIVEPPVLMPSLHIRRSPRVDEIPEDGKTDVSGSGSSVQKEQLIGAGLTEVSGTEGKGGELKHRKLQRTNQVMKDRFDEWEEAYKLESEQRKIDEIFMREALLEAKKAGDIWEVPVGAVLVQHGKIIARGCNLVEELRDSTAHAEMICIREASNVLRTWRLAETTLYVTLEPCAMCAGAILQARVDTVVWGAPNKLLGADGSWIRLFPIGSEGGNGSESTDKLPAPVHPFHPKITIRRGVLAAECADIMQQFFQLRRREKDKKPDSSTERSHLPISHHPSKFFTKMHDAFRIMFCL</sequence>
<dbReference type="Pfam" id="PF00383">
    <property type="entry name" value="dCMP_cyt_deam_1"/>
    <property type="match status" value="1"/>
</dbReference>
<feature type="compositionally biased region" description="Basic and acidic residues" evidence="9">
    <location>
        <begin position="871"/>
        <end position="891"/>
    </location>
</feature>
<evidence type="ECO:0000256" key="4">
    <source>
        <dbReference type="ARBA" id="ARBA00022694"/>
    </source>
</evidence>
<evidence type="ECO:0000256" key="6">
    <source>
        <dbReference type="ARBA" id="ARBA00022801"/>
    </source>
</evidence>
<dbReference type="GO" id="GO:0009507">
    <property type="term" value="C:chloroplast"/>
    <property type="evidence" value="ECO:0007669"/>
    <property type="project" value="TreeGrafter"/>
</dbReference>
<feature type="region of interest" description="Disordered" evidence="9">
    <location>
        <begin position="335"/>
        <end position="424"/>
    </location>
</feature>
<comment type="subunit">
    <text evidence="2">Homodimer.</text>
</comment>
<dbReference type="PROSITE" id="PS51747">
    <property type="entry name" value="CYT_DCMP_DEAMINASES_2"/>
    <property type="match status" value="1"/>
</dbReference>
<feature type="compositionally biased region" description="Basic and acidic residues" evidence="9">
    <location>
        <begin position="736"/>
        <end position="759"/>
    </location>
</feature>
<keyword evidence="7" id="KW-0862">Zinc</keyword>
<dbReference type="AlphaFoldDB" id="A0A4S4ES07"/>
<feature type="region of interest" description="Disordered" evidence="9">
    <location>
        <begin position="570"/>
        <end position="676"/>
    </location>
</feature>
<dbReference type="InterPro" id="IPR028883">
    <property type="entry name" value="tRNA_aden_deaminase"/>
</dbReference>
<feature type="compositionally biased region" description="Basic and acidic residues" evidence="9">
    <location>
        <begin position="981"/>
        <end position="992"/>
    </location>
</feature>
<feature type="compositionally biased region" description="Low complexity" evidence="9">
    <location>
        <begin position="930"/>
        <end position="940"/>
    </location>
</feature>
<feature type="region of interest" description="Disordered" evidence="9">
    <location>
        <begin position="445"/>
        <end position="471"/>
    </location>
</feature>
<feature type="region of interest" description="Disordered" evidence="9">
    <location>
        <begin position="971"/>
        <end position="1024"/>
    </location>
</feature>
<keyword evidence="6" id="KW-0378">Hydrolase</keyword>
<dbReference type="InterPro" id="IPR002125">
    <property type="entry name" value="CMP_dCMP_dom"/>
</dbReference>
<feature type="compositionally biased region" description="Polar residues" evidence="9">
    <location>
        <begin position="393"/>
        <end position="407"/>
    </location>
</feature>
<comment type="catalytic activity">
    <reaction evidence="8">
        <text>adenosine(34) in tRNA + H2O + H(+) = inosine(34) in tRNA + NH4(+)</text>
        <dbReference type="Rhea" id="RHEA:43168"/>
        <dbReference type="Rhea" id="RHEA-COMP:10373"/>
        <dbReference type="Rhea" id="RHEA-COMP:10374"/>
        <dbReference type="ChEBI" id="CHEBI:15377"/>
        <dbReference type="ChEBI" id="CHEBI:15378"/>
        <dbReference type="ChEBI" id="CHEBI:28938"/>
        <dbReference type="ChEBI" id="CHEBI:74411"/>
        <dbReference type="ChEBI" id="CHEBI:82852"/>
        <dbReference type="EC" id="3.5.4.33"/>
    </reaction>
</comment>
<dbReference type="SUPFAM" id="SSF53927">
    <property type="entry name" value="Cytidine deaminase-like"/>
    <property type="match status" value="1"/>
</dbReference>
<dbReference type="Proteomes" id="UP000306102">
    <property type="component" value="Unassembled WGS sequence"/>
</dbReference>
<feature type="compositionally biased region" description="Polar residues" evidence="9">
    <location>
        <begin position="994"/>
        <end position="1003"/>
    </location>
</feature>
<feature type="compositionally biased region" description="Low complexity" evidence="9">
    <location>
        <begin position="854"/>
        <end position="864"/>
    </location>
</feature>
<evidence type="ECO:0000256" key="8">
    <source>
        <dbReference type="ARBA" id="ARBA00048045"/>
    </source>
</evidence>
<accession>A0A4S4ES07</accession>
<dbReference type="EMBL" id="SDRB02002346">
    <property type="protein sequence ID" value="THG19589.1"/>
    <property type="molecule type" value="Genomic_DNA"/>
</dbReference>
<dbReference type="FunFam" id="3.40.140.10:FF:000005">
    <property type="entry name" value="tRNA-specific adenosine deaminase"/>
    <property type="match status" value="1"/>
</dbReference>
<dbReference type="InterPro" id="IPR016193">
    <property type="entry name" value="Cytidine_deaminase-like"/>
</dbReference>
<evidence type="ECO:0000313" key="12">
    <source>
        <dbReference type="Proteomes" id="UP000306102"/>
    </source>
</evidence>
<name>A0A4S4ES07_CAMSN</name>
<dbReference type="GO" id="GO:0046872">
    <property type="term" value="F:metal ion binding"/>
    <property type="evidence" value="ECO:0007669"/>
    <property type="project" value="UniProtKB-KW"/>
</dbReference>
<reference evidence="11 12" key="1">
    <citation type="journal article" date="2018" name="Proc. Natl. Acad. Sci. U.S.A.">
        <title>Draft genome sequence of Camellia sinensis var. sinensis provides insights into the evolution of the tea genome and tea quality.</title>
        <authorList>
            <person name="Wei C."/>
            <person name="Yang H."/>
            <person name="Wang S."/>
            <person name="Zhao J."/>
            <person name="Liu C."/>
            <person name="Gao L."/>
            <person name="Xia E."/>
            <person name="Lu Y."/>
            <person name="Tai Y."/>
            <person name="She G."/>
            <person name="Sun J."/>
            <person name="Cao H."/>
            <person name="Tong W."/>
            <person name="Gao Q."/>
            <person name="Li Y."/>
            <person name="Deng W."/>
            <person name="Jiang X."/>
            <person name="Wang W."/>
            <person name="Chen Q."/>
            <person name="Zhang S."/>
            <person name="Li H."/>
            <person name="Wu J."/>
            <person name="Wang P."/>
            <person name="Li P."/>
            <person name="Shi C."/>
            <person name="Zheng F."/>
            <person name="Jian J."/>
            <person name="Huang B."/>
            <person name="Shan D."/>
            <person name="Shi M."/>
            <person name="Fang C."/>
            <person name="Yue Y."/>
            <person name="Li F."/>
            <person name="Li D."/>
            <person name="Wei S."/>
            <person name="Han B."/>
            <person name="Jiang C."/>
            <person name="Yin Y."/>
            <person name="Xia T."/>
            <person name="Zhang Z."/>
            <person name="Bennetzen J.L."/>
            <person name="Zhao S."/>
            <person name="Wan X."/>
        </authorList>
    </citation>
    <scope>NUCLEOTIDE SEQUENCE [LARGE SCALE GENOMIC DNA]</scope>
    <source>
        <strain evidence="12">cv. Shuchazao</strain>
        <tissue evidence="11">Leaf</tissue>
    </source>
</reference>
<feature type="compositionally biased region" description="Basic and acidic residues" evidence="9">
    <location>
        <begin position="335"/>
        <end position="382"/>
    </location>
</feature>
<dbReference type="Gene3D" id="3.40.140.10">
    <property type="entry name" value="Cytidine Deaminase, domain 2"/>
    <property type="match status" value="1"/>
</dbReference>
<feature type="region of interest" description="Disordered" evidence="9">
    <location>
        <begin position="728"/>
        <end position="818"/>
    </location>
</feature>
<evidence type="ECO:0000313" key="11">
    <source>
        <dbReference type="EMBL" id="THG19589.1"/>
    </source>
</evidence>
<protein>
    <recommendedName>
        <fullName evidence="3">tRNA(adenine(34)) deaminase</fullName>
        <ecNumber evidence="3">3.5.4.33</ecNumber>
    </recommendedName>
</protein>
<feature type="compositionally biased region" description="Basic and acidic residues" evidence="9">
    <location>
        <begin position="449"/>
        <end position="471"/>
    </location>
</feature>
<evidence type="ECO:0000256" key="5">
    <source>
        <dbReference type="ARBA" id="ARBA00022723"/>
    </source>
</evidence>
<evidence type="ECO:0000256" key="2">
    <source>
        <dbReference type="ARBA" id="ARBA00011738"/>
    </source>
</evidence>
<keyword evidence="5" id="KW-0479">Metal-binding</keyword>
<gene>
    <name evidence="11" type="ORF">TEA_029276</name>
</gene>
<evidence type="ECO:0000259" key="10">
    <source>
        <dbReference type="PROSITE" id="PS51747"/>
    </source>
</evidence>
<evidence type="ECO:0000256" key="7">
    <source>
        <dbReference type="ARBA" id="ARBA00022833"/>
    </source>
</evidence>
<dbReference type="PANTHER" id="PTHR11079">
    <property type="entry name" value="CYTOSINE DEAMINASE FAMILY MEMBER"/>
    <property type="match status" value="1"/>
</dbReference>
<dbReference type="CDD" id="cd01285">
    <property type="entry name" value="nucleoside_deaminase"/>
    <property type="match status" value="1"/>
</dbReference>
<evidence type="ECO:0000256" key="1">
    <source>
        <dbReference type="ARBA" id="ARBA00001947"/>
    </source>
</evidence>
<dbReference type="GO" id="GO:0052717">
    <property type="term" value="F:tRNA-specific adenosine-34 deaminase activity"/>
    <property type="evidence" value="ECO:0007669"/>
    <property type="project" value="UniProtKB-EC"/>
</dbReference>
<organism evidence="11 12">
    <name type="scientific">Camellia sinensis var. sinensis</name>
    <name type="common">China tea</name>
    <dbReference type="NCBI Taxonomy" id="542762"/>
    <lineage>
        <taxon>Eukaryota</taxon>
        <taxon>Viridiplantae</taxon>
        <taxon>Streptophyta</taxon>
        <taxon>Embryophyta</taxon>
        <taxon>Tracheophyta</taxon>
        <taxon>Spermatophyta</taxon>
        <taxon>Magnoliopsida</taxon>
        <taxon>eudicotyledons</taxon>
        <taxon>Gunneridae</taxon>
        <taxon>Pentapetalae</taxon>
        <taxon>asterids</taxon>
        <taxon>Ericales</taxon>
        <taxon>Theaceae</taxon>
        <taxon>Camellia</taxon>
    </lineage>
</organism>
<proteinExistence type="inferred from homology"/>
<dbReference type="EC" id="3.5.4.33" evidence="3"/>
<comment type="cofactor">
    <cofactor evidence="1">
        <name>Zn(2+)</name>
        <dbReference type="ChEBI" id="CHEBI:29105"/>
    </cofactor>
</comment>
<feature type="domain" description="CMP/dCMP-type deaminase" evidence="10">
    <location>
        <begin position="1055"/>
        <end position="1177"/>
    </location>
</feature>
<feature type="compositionally biased region" description="Low complexity" evidence="9">
    <location>
        <begin position="905"/>
        <end position="916"/>
    </location>
</feature>
<evidence type="ECO:0000256" key="9">
    <source>
        <dbReference type="SAM" id="MobiDB-lite"/>
    </source>
</evidence>
<evidence type="ECO:0000256" key="3">
    <source>
        <dbReference type="ARBA" id="ARBA00012740"/>
    </source>
</evidence>
<dbReference type="HAMAP" id="MF_00972">
    <property type="entry name" value="tRNA_aden_deaminase"/>
    <property type="match status" value="1"/>
</dbReference>
<keyword evidence="4" id="KW-0819">tRNA processing</keyword>
<feature type="compositionally biased region" description="Basic and acidic residues" evidence="9">
    <location>
        <begin position="767"/>
        <end position="776"/>
    </location>
</feature>
<keyword evidence="12" id="KW-1185">Reference proteome</keyword>
<feature type="region of interest" description="Disordered" evidence="9">
    <location>
        <begin position="845"/>
        <end position="940"/>
    </location>
</feature>